<evidence type="ECO:0000313" key="1">
    <source>
        <dbReference type="EMBL" id="OMO53152.1"/>
    </source>
</evidence>
<dbReference type="EMBL" id="AWUE01023641">
    <property type="protein sequence ID" value="OMO53152.1"/>
    <property type="molecule type" value="Genomic_DNA"/>
</dbReference>
<dbReference type="Proteomes" id="UP000187203">
    <property type="component" value="Unassembled WGS sequence"/>
</dbReference>
<accession>A0A1R3G4Z8</accession>
<protein>
    <submittedName>
        <fullName evidence="1">Uncharacterized protein</fullName>
    </submittedName>
</protein>
<reference evidence="2" key="1">
    <citation type="submission" date="2013-09" db="EMBL/GenBank/DDBJ databases">
        <title>Corchorus olitorius genome sequencing.</title>
        <authorList>
            <person name="Alam M."/>
            <person name="Haque M.S."/>
            <person name="Islam M.S."/>
            <person name="Emdad E.M."/>
            <person name="Islam M.M."/>
            <person name="Ahmed B."/>
            <person name="Halim A."/>
            <person name="Hossen Q.M.M."/>
            <person name="Hossain M.Z."/>
            <person name="Ahmed R."/>
            <person name="Khan M.M."/>
            <person name="Islam R."/>
            <person name="Rashid M.M."/>
            <person name="Khan S.A."/>
            <person name="Rahman M.S."/>
            <person name="Alam M."/>
            <person name="Yahiya A.S."/>
            <person name="Khan M.S."/>
            <person name="Azam M.S."/>
            <person name="Haque T."/>
            <person name="Lashkar M.Z.H."/>
            <person name="Akhand A.I."/>
            <person name="Morshed G."/>
            <person name="Roy S."/>
            <person name="Uddin K.S."/>
            <person name="Rabeya T."/>
            <person name="Hossain A.S."/>
            <person name="Chowdhury A."/>
            <person name="Snigdha A.R."/>
            <person name="Mortoza M.S."/>
            <person name="Matin S.A."/>
            <person name="Hoque S.M.E."/>
            <person name="Islam M.K."/>
            <person name="Roy D.K."/>
            <person name="Haider R."/>
            <person name="Moosa M.M."/>
            <person name="Elias S.M."/>
            <person name="Hasan A.M."/>
            <person name="Jahan S."/>
            <person name="Shafiuddin M."/>
            <person name="Mahmood N."/>
            <person name="Shommy N.S."/>
        </authorList>
    </citation>
    <scope>NUCLEOTIDE SEQUENCE [LARGE SCALE GENOMIC DNA]</scope>
    <source>
        <strain evidence="2">cv. O-4</strain>
    </source>
</reference>
<sequence>MCVFFGSVMSSFTESFSCEVRAGKGLQNALFLASIFLIEIPILLAPRPYDPNGIE</sequence>
<dbReference type="AlphaFoldDB" id="A0A1R3G4Z8"/>
<organism evidence="1 2">
    <name type="scientific">Corchorus olitorius</name>
    <dbReference type="NCBI Taxonomy" id="93759"/>
    <lineage>
        <taxon>Eukaryota</taxon>
        <taxon>Viridiplantae</taxon>
        <taxon>Streptophyta</taxon>
        <taxon>Embryophyta</taxon>
        <taxon>Tracheophyta</taxon>
        <taxon>Spermatophyta</taxon>
        <taxon>Magnoliopsida</taxon>
        <taxon>eudicotyledons</taxon>
        <taxon>Gunneridae</taxon>
        <taxon>Pentapetalae</taxon>
        <taxon>rosids</taxon>
        <taxon>malvids</taxon>
        <taxon>Malvales</taxon>
        <taxon>Malvaceae</taxon>
        <taxon>Grewioideae</taxon>
        <taxon>Apeibeae</taxon>
        <taxon>Corchorus</taxon>
    </lineage>
</organism>
<comment type="caution">
    <text evidence="1">The sequence shown here is derived from an EMBL/GenBank/DDBJ whole genome shotgun (WGS) entry which is preliminary data.</text>
</comment>
<keyword evidence="2" id="KW-1185">Reference proteome</keyword>
<gene>
    <name evidence="1" type="ORF">COLO4_36824</name>
</gene>
<proteinExistence type="predicted"/>
<evidence type="ECO:0000313" key="2">
    <source>
        <dbReference type="Proteomes" id="UP000187203"/>
    </source>
</evidence>
<name>A0A1R3G4Z8_9ROSI</name>